<proteinExistence type="predicted"/>
<dbReference type="GO" id="GO:0005737">
    <property type="term" value="C:cytoplasm"/>
    <property type="evidence" value="ECO:0007669"/>
    <property type="project" value="TreeGrafter"/>
</dbReference>
<dbReference type="AlphaFoldDB" id="A0A915NCX8"/>
<dbReference type="SMART" id="SM00228">
    <property type="entry name" value="PDZ"/>
    <property type="match status" value="1"/>
</dbReference>
<evidence type="ECO:0000313" key="3">
    <source>
        <dbReference type="WBParaSite" id="scaffold9575_cov219.g14091"/>
    </source>
</evidence>
<accession>A0A915NCX8</accession>
<dbReference type="SUPFAM" id="SSF50156">
    <property type="entry name" value="PDZ domain-like"/>
    <property type="match status" value="1"/>
</dbReference>
<protein>
    <submittedName>
        <fullName evidence="3">PDZ domain-containing protein</fullName>
    </submittedName>
</protein>
<dbReference type="Gene3D" id="2.30.42.10">
    <property type="match status" value="1"/>
</dbReference>
<dbReference type="InterPro" id="IPR001478">
    <property type="entry name" value="PDZ"/>
</dbReference>
<dbReference type="InterPro" id="IPR016024">
    <property type="entry name" value="ARM-type_fold"/>
</dbReference>
<dbReference type="InterPro" id="IPR036034">
    <property type="entry name" value="PDZ_sf"/>
</dbReference>
<dbReference type="PANTHER" id="PTHR10316:SF40">
    <property type="entry name" value="LD27118P"/>
    <property type="match status" value="1"/>
</dbReference>
<organism evidence="2 3">
    <name type="scientific">Meloidogyne javanica</name>
    <name type="common">Root-knot nematode worm</name>
    <dbReference type="NCBI Taxonomy" id="6303"/>
    <lineage>
        <taxon>Eukaryota</taxon>
        <taxon>Metazoa</taxon>
        <taxon>Ecdysozoa</taxon>
        <taxon>Nematoda</taxon>
        <taxon>Chromadorea</taxon>
        <taxon>Rhabditida</taxon>
        <taxon>Tylenchina</taxon>
        <taxon>Tylenchomorpha</taxon>
        <taxon>Tylenchoidea</taxon>
        <taxon>Meloidogynidae</taxon>
        <taxon>Meloidogyninae</taxon>
        <taxon>Meloidogyne</taxon>
        <taxon>Meloidogyne incognita group</taxon>
    </lineage>
</organism>
<sequence>MYFIRVLTSFRNSMSSKFEDEQKRRDPVEMKQMDIKDVNGEEFGCKEQKRLTNVKAGPSKLMLKLVELLAEKIEENSDDYLDERGIVSFLALIAKHADVENKIRIGETGVIKVITKLVDDKFMAGGWYAIIEVGWSFLFSIIDEAPINKTLFNEAGGKAINHKYLLHPQLGPRYFKNIRKNLANIQSNIFSDNDNSDSEEDKENTFHPVKFQKIDFSQFDVNIGDYVKMINLILKLLEANISDFLTQRSVVSMLVFMTGKMGEEEKIKIGKTGIIEAIFKLIENKFNMEECDLVMRDGFFEIIPQMIKKLDDPKFIHIVTEEGNLEMLDKLALKMKENKNVEELTDVILTNINQWGKGIYEVNKEKPASDKKEVIKSVGNDEIKEIKEVKKLEPIFTPNPAELKGEIINVRLKNEKPLDIPFGITLSGMNGTRIQNEFIQIKSVFGRPEYLKRVLPGDIIVYINEECILGARSDDVCKILNSFSVGEIVNFQLCRGYAFQKTRIQLIRGKDYSGYFSFITGGSPAWCYLLVDKDKREALLEKRKTGNVDIKELSNYGEVLYSGLGKDPPQNIKYKMVEEYGIKRDYKINQFPT</sequence>
<evidence type="ECO:0000259" key="1">
    <source>
        <dbReference type="SMART" id="SM00228"/>
    </source>
</evidence>
<dbReference type="Proteomes" id="UP000887561">
    <property type="component" value="Unplaced"/>
</dbReference>
<reference evidence="3" key="1">
    <citation type="submission" date="2022-11" db="UniProtKB">
        <authorList>
            <consortium name="WormBaseParasite"/>
        </authorList>
    </citation>
    <scope>IDENTIFICATION</scope>
</reference>
<dbReference type="PANTHER" id="PTHR10316">
    <property type="entry name" value="MEMBRANE ASSOCIATED GUANYLATE KINASE-RELATED"/>
    <property type="match status" value="1"/>
</dbReference>
<evidence type="ECO:0000313" key="2">
    <source>
        <dbReference type="Proteomes" id="UP000887561"/>
    </source>
</evidence>
<dbReference type="InterPro" id="IPR055142">
    <property type="entry name" value="ZER1-like_C"/>
</dbReference>
<dbReference type="SUPFAM" id="SSF48371">
    <property type="entry name" value="ARM repeat"/>
    <property type="match status" value="1"/>
</dbReference>
<keyword evidence="2" id="KW-1185">Reference proteome</keyword>
<dbReference type="GO" id="GO:0007165">
    <property type="term" value="P:signal transduction"/>
    <property type="evidence" value="ECO:0007669"/>
    <property type="project" value="TreeGrafter"/>
</dbReference>
<feature type="domain" description="PDZ" evidence="1">
    <location>
        <begin position="420"/>
        <end position="497"/>
    </location>
</feature>
<dbReference type="WBParaSite" id="scaffold9575_cov219.g14091">
    <property type="protein sequence ID" value="scaffold9575_cov219.g14091"/>
    <property type="gene ID" value="scaffold9575_cov219.g14091"/>
</dbReference>
<name>A0A915NCX8_MELJA</name>
<dbReference type="Pfam" id="PF22964">
    <property type="entry name" value="ZER1-like_2nd"/>
    <property type="match status" value="2"/>
</dbReference>